<dbReference type="CDD" id="cd02440">
    <property type="entry name" value="AdoMet_MTases"/>
    <property type="match status" value="1"/>
</dbReference>
<dbReference type="RefSeq" id="WP_089299306.1">
    <property type="nucleotide sequence ID" value="NZ_BOMU01000099.1"/>
</dbReference>
<name>A0A239KCI3_9ACTN</name>
<reference evidence="1 2" key="1">
    <citation type="submission" date="2017-06" db="EMBL/GenBank/DDBJ databases">
        <authorList>
            <person name="Kim H.J."/>
            <person name="Triplett B.A."/>
        </authorList>
    </citation>
    <scope>NUCLEOTIDE SEQUENCE [LARGE SCALE GENOMIC DNA]</scope>
    <source>
        <strain evidence="1 2">DSM 43151</strain>
    </source>
</reference>
<dbReference type="Gene3D" id="3.40.50.150">
    <property type="entry name" value="Vaccinia Virus protein VP39"/>
    <property type="match status" value="1"/>
</dbReference>
<dbReference type="OrthoDB" id="517270at2"/>
<accession>A0A239KCI3</accession>
<dbReference type="EMBL" id="FZNR01000047">
    <property type="protein sequence ID" value="SNT15821.1"/>
    <property type="molecule type" value="Genomic_DNA"/>
</dbReference>
<dbReference type="InterPro" id="IPR029063">
    <property type="entry name" value="SAM-dependent_MTases_sf"/>
</dbReference>
<protein>
    <submittedName>
        <fullName evidence="1">Methyltransferase domain-containing protein</fullName>
    </submittedName>
</protein>
<dbReference type="GO" id="GO:0032259">
    <property type="term" value="P:methylation"/>
    <property type="evidence" value="ECO:0007669"/>
    <property type="project" value="UniProtKB-KW"/>
</dbReference>
<dbReference type="AlphaFoldDB" id="A0A239KCI3"/>
<keyword evidence="1" id="KW-0808">Transferase</keyword>
<dbReference type="SUPFAM" id="SSF53335">
    <property type="entry name" value="S-adenosyl-L-methionine-dependent methyltransferases"/>
    <property type="match status" value="1"/>
</dbReference>
<dbReference type="Pfam" id="PF13489">
    <property type="entry name" value="Methyltransf_23"/>
    <property type="match status" value="1"/>
</dbReference>
<evidence type="ECO:0000313" key="2">
    <source>
        <dbReference type="Proteomes" id="UP000198415"/>
    </source>
</evidence>
<evidence type="ECO:0000313" key="1">
    <source>
        <dbReference type="EMBL" id="SNT15821.1"/>
    </source>
</evidence>
<dbReference type="GO" id="GO:0008168">
    <property type="term" value="F:methyltransferase activity"/>
    <property type="evidence" value="ECO:0007669"/>
    <property type="project" value="UniProtKB-KW"/>
</dbReference>
<proteinExistence type="predicted"/>
<organism evidence="1 2">
    <name type="scientific">Actinoplanes regularis</name>
    <dbReference type="NCBI Taxonomy" id="52697"/>
    <lineage>
        <taxon>Bacteria</taxon>
        <taxon>Bacillati</taxon>
        <taxon>Actinomycetota</taxon>
        <taxon>Actinomycetes</taxon>
        <taxon>Micromonosporales</taxon>
        <taxon>Micromonosporaceae</taxon>
        <taxon>Actinoplanes</taxon>
    </lineage>
</organism>
<keyword evidence="2" id="KW-1185">Reference proteome</keyword>
<keyword evidence="1" id="KW-0489">Methyltransferase</keyword>
<sequence>MARPDLLDDQALHASSVVANCAMNRERQLAGVNSYARELGFDPLAWLTEAAQVHSDVGWLDLCCGSGRALIQAAARLRPGEATLVGLDLVDAFAPGPAVPGPTLVAAPVETWTPPRAFDLITCVHGLHYVGDKLAVLSRVVRWLTPTGRFVADLDLSSIRFADGRPAGRRLTSRLRAAGIEYDARRRRISCTGPRDLGLPFTYLGADDRAGANYTGQPAVHSYYSAT</sequence>
<gene>
    <name evidence="1" type="ORF">SAMN06264365_14712</name>
</gene>
<dbReference type="Proteomes" id="UP000198415">
    <property type="component" value="Unassembled WGS sequence"/>
</dbReference>